<keyword evidence="8" id="KW-1185">Reference proteome</keyword>
<gene>
    <name evidence="7" type="ORF">M404DRAFT_991975</name>
</gene>
<dbReference type="InterPro" id="IPR001245">
    <property type="entry name" value="Ser-Thr/Tyr_kinase_cat_dom"/>
</dbReference>
<evidence type="ECO:0000313" key="8">
    <source>
        <dbReference type="Proteomes" id="UP000054217"/>
    </source>
</evidence>
<dbReference type="Pfam" id="PF00069">
    <property type="entry name" value="Pkinase"/>
    <property type="match status" value="1"/>
</dbReference>
<evidence type="ECO:0000256" key="1">
    <source>
        <dbReference type="ARBA" id="ARBA00022527"/>
    </source>
</evidence>
<dbReference type="Proteomes" id="UP000054217">
    <property type="component" value="Unassembled WGS sequence"/>
</dbReference>
<reference evidence="8" key="2">
    <citation type="submission" date="2015-01" db="EMBL/GenBank/DDBJ databases">
        <title>Evolutionary Origins and Diversification of the Mycorrhizal Mutualists.</title>
        <authorList>
            <consortium name="DOE Joint Genome Institute"/>
            <consortium name="Mycorrhizal Genomics Consortium"/>
            <person name="Kohler A."/>
            <person name="Kuo A."/>
            <person name="Nagy L.G."/>
            <person name="Floudas D."/>
            <person name="Copeland A."/>
            <person name="Barry K.W."/>
            <person name="Cichocki N."/>
            <person name="Veneault-Fourrey C."/>
            <person name="LaButti K."/>
            <person name="Lindquist E.A."/>
            <person name="Lipzen A."/>
            <person name="Lundell T."/>
            <person name="Morin E."/>
            <person name="Murat C."/>
            <person name="Riley R."/>
            <person name="Ohm R."/>
            <person name="Sun H."/>
            <person name="Tunlid A."/>
            <person name="Henrissat B."/>
            <person name="Grigoriev I.V."/>
            <person name="Hibbett D.S."/>
            <person name="Martin F."/>
        </authorList>
    </citation>
    <scope>NUCLEOTIDE SEQUENCE [LARGE SCALE GENOMIC DNA]</scope>
    <source>
        <strain evidence="8">Marx 270</strain>
    </source>
</reference>
<feature type="domain" description="Protein kinase" evidence="6">
    <location>
        <begin position="553"/>
        <end position="830"/>
    </location>
</feature>
<dbReference type="STRING" id="870435.A0A0C3K1F6"/>
<reference evidence="7 8" key="1">
    <citation type="submission" date="2014-04" db="EMBL/GenBank/DDBJ databases">
        <authorList>
            <consortium name="DOE Joint Genome Institute"/>
            <person name="Kuo A."/>
            <person name="Kohler A."/>
            <person name="Costa M.D."/>
            <person name="Nagy L.G."/>
            <person name="Floudas D."/>
            <person name="Copeland A."/>
            <person name="Barry K.W."/>
            <person name="Cichocki N."/>
            <person name="Veneault-Fourrey C."/>
            <person name="LaButti K."/>
            <person name="Lindquist E.A."/>
            <person name="Lipzen A."/>
            <person name="Lundell T."/>
            <person name="Morin E."/>
            <person name="Murat C."/>
            <person name="Sun H."/>
            <person name="Tunlid A."/>
            <person name="Henrissat B."/>
            <person name="Grigoriev I.V."/>
            <person name="Hibbett D.S."/>
            <person name="Martin F."/>
            <person name="Nordberg H.P."/>
            <person name="Cantor M.N."/>
            <person name="Hua S.X."/>
        </authorList>
    </citation>
    <scope>NUCLEOTIDE SEQUENCE [LARGE SCALE GENOMIC DNA]</scope>
    <source>
        <strain evidence="7 8">Marx 270</strain>
    </source>
</reference>
<dbReference type="InterPro" id="IPR050117">
    <property type="entry name" value="MAPK"/>
</dbReference>
<evidence type="ECO:0000256" key="3">
    <source>
        <dbReference type="ARBA" id="ARBA00022741"/>
    </source>
</evidence>
<protein>
    <recommendedName>
        <fullName evidence="6">Protein kinase domain-containing protein</fullName>
    </recommendedName>
</protein>
<evidence type="ECO:0000256" key="4">
    <source>
        <dbReference type="ARBA" id="ARBA00022777"/>
    </source>
</evidence>
<dbReference type="HOGENOM" id="CLU_013117_0_0_1"/>
<dbReference type="InterPro" id="IPR011009">
    <property type="entry name" value="Kinase-like_dom_sf"/>
</dbReference>
<dbReference type="Gene3D" id="3.30.200.20">
    <property type="entry name" value="Phosphorylase Kinase, domain 1"/>
    <property type="match status" value="1"/>
</dbReference>
<evidence type="ECO:0000313" key="7">
    <source>
        <dbReference type="EMBL" id="KIO15248.1"/>
    </source>
</evidence>
<dbReference type="GO" id="GO:0004674">
    <property type="term" value="F:protein serine/threonine kinase activity"/>
    <property type="evidence" value="ECO:0007669"/>
    <property type="project" value="UniProtKB-KW"/>
</dbReference>
<dbReference type="OrthoDB" id="346907at2759"/>
<dbReference type="FunFam" id="1.10.510.10:FF:000624">
    <property type="entry name" value="Mitogen-activated protein kinase"/>
    <property type="match status" value="1"/>
</dbReference>
<sequence>MRHTFNAAGTTFTVDARYQALSGCGRHHLGSELTVAVWDKNTGENRVIRKLSNVGRQFAEAKRCLREIRFLRHFKGHDNIVRLCDFDINFHSNGDFDEIYLIEEYCETDLRKIIRLECPLSGMELLAFAHQILRGVNYIHSAGVVLQDLSPDNILISEAGAVKIAGCGNPHLSIASDGDTGQPLNLYQAPELTLRYGRLSAAANVWSVGCIIAELATGRPIFSATTLRSHVRRIIELTGLLSEPTLSAIPNAELRNHVLSLGSVTRIPLAERVRNVDPRLLDLLSEVFSLDVDSRITCKGALSHKYLDDVRCDADGFVCFPYKGNLDEDVLNISQAKVQLIKELRSFYALQHDDTMEILLPELDFGTGVAAHPSIPPSPIPPLKDVGSSTHTACSPSVVPAAIRSVGHRSPTPPSRVEAETLEKERNGKLPFWSHFKRKLGGGPSNYEHRSPRNGFRWWPSVVGGAPKRVPATRDSSLDRSKPPILQLGIRDIGDDFGQTVKSSFEETGVPIQRPPLSRHASSVAQFTALLDVQGGQGKPSQSVVDLTRTIKKTSAYPYTGGAFGDIWKCYWFRDPEDDGPELVAVKAMRTNIMSDKGKEKKRFHRELGVWKRLDHKNITPLYGIAFGFGFYPAMVCPWAPNGALSQYLQLHHSTLSLAEMFQILDDVASGLQYLHNNHVTHGDLTGNNILMFGDGRALLTDFGMSTALKELWGSDYFTESARGTLRWAAPELFQCDEESGVTGFAEPPCDVYSFGSIILQVLSGKVPYFYLNSDTQVVGMVVRGIRPERPRKPRIDDEQWDIIQWCWTLDATQRPEIGEVADALNSLRLQKLTAVDGDLDIVSEGSDQHGHLP</sequence>
<dbReference type="InterPro" id="IPR000719">
    <property type="entry name" value="Prot_kinase_dom"/>
</dbReference>
<proteinExistence type="predicted"/>
<evidence type="ECO:0000256" key="5">
    <source>
        <dbReference type="ARBA" id="ARBA00022840"/>
    </source>
</evidence>
<feature type="domain" description="Protein kinase" evidence="6">
    <location>
        <begin position="18"/>
        <end position="307"/>
    </location>
</feature>
<dbReference type="GO" id="GO:0005524">
    <property type="term" value="F:ATP binding"/>
    <property type="evidence" value="ECO:0007669"/>
    <property type="project" value="UniProtKB-KW"/>
</dbReference>
<keyword evidence="3" id="KW-0547">Nucleotide-binding</keyword>
<dbReference type="PROSITE" id="PS00109">
    <property type="entry name" value="PROTEIN_KINASE_TYR"/>
    <property type="match status" value="1"/>
</dbReference>
<dbReference type="PROSITE" id="PS50011">
    <property type="entry name" value="PROTEIN_KINASE_DOM"/>
    <property type="match status" value="2"/>
</dbReference>
<dbReference type="AlphaFoldDB" id="A0A0C3K1F6"/>
<name>A0A0C3K1F6_PISTI</name>
<dbReference type="Pfam" id="PF07714">
    <property type="entry name" value="PK_Tyr_Ser-Thr"/>
    <property type="match status" value="1"/>
</dbReference>
<keyword evidence="5" id="KW-0067">ATP-binding</keyword>
<organism evidence="7 8">
    <name type="scientific">Pisolithus tinctorius Marx 270</name>
    <dbReference type="NCBI Taxonomy" id="870435"/>
    <lineage>
        <taxon>Eukaryota</taxon>
        <taxon>Fungi</taxon>
        <taxon>Dikarya</taxon>
        <taxon>Basidiomycota</taxon>
        <taxon>Agaricomycotina</taxon>
        <taxon>Agaricomycetes</taxon>
        <taxon>Agaricomycetidae</taxon>
        <taxon>Boletales</taxon>
        <taxon>Sclerodermatineae</taxon>
        <taxon>Pisolithaceae</taxon>
        <taxon>Pisolithus</taxon>
    </lineage>
</organism>
<keyword evidence="4" id="KW-0418">Kinase</keyword>
<accession>A0A0C3K1F6</accession>
<keyword evidence="2" id="KW-0808">Transferase</keyword>
<dbReference type="PANTHER" id="PTHR24055">
    <property type="entry name" value="MITOGEN-ACTIVATED PROTEIN KINASE"/>
    <property type="match status" value="1"/>
</dbReference>
<dbReference type="InterPro" id="IPR008266">
    <property type="entry name" value="Tyr_kinase_AS"/>
</dbReference>
<evidence type="ECO:0000256" key="2">
    <source>
        <dbReference type="ARBA" id="ARBA00022679"/>
    </source>
</evidence>
<dbReference type="Gene3D" id="1.10.510.10">
    <property type="entry name" value="Transferase(Phosphotransferase) domain 1"/>
    <property type="match status" value="2"/>
</dbReference>
<keyword evidence="1" id="KW-0723">Serine/threonine-protein kinase</keyword>
<dbReference type="InParanoid" id="A0A0C3K1F6"/>
<evidence type="ECO:0000259" key="6">
    <source>
        <dbReference type="PROSITE" id="PS50011"/>
    </source>
</evidence>
<dbReference type="EMBL" id="KN831944">
    <property type="protein sequence ID" value="KIO15248.1"/>
    <property type="molecule type" value="Genomic_DNA"/>
</dbReference>
<dbReference type="SUPFAM" id="SSF56112">
    <property type="entry name" value="Protein kinase-like (PK-like)"/>
    <property type="match status" value="2"/>
</dbReference>